<dbReference type="KEGG" id="foc:113214952"/>
<evidence type="ECO:0000313" key="2">
    <source>
        <dbReference type="RefSeq" id="XP_026290267.1"/>
    </source>
</evidence>
<evidence type="ECO:0000313" key="1">
    <source>
        <dbReference type="Proteomes" id="UP000504606"/>
    </source>
</evidence>
<dbReference type="Gene3D" id="1.25.40.10">
    <property type="entry name" value="Tetratricopeptide repeat domain"/>
    <property type="match status" value="1"/>
</dbReference>
<dbReference type="RefSeq" id="XP_052126320.1">
    <property type="nucleotide sequence ID" value="XM_052270360.1"/>
</dbReference>
<keyword evidence="1" id="KW-1185">Reference proteome</keyword>
<dbReference type="AlphaFoldDB" id="A0A6J1TBV7"/>
<dbReference type="OrthoDB" id="8245230at2759"/>
<proteinExistence type="predicted"/>
<dbReference type="InterPro" id="IPR011990">
    <property type="entry name" value="TPR-like_helical_dom_sf"/>
</dbReference>
<dbReference type="Proteomes" id="UP000504606">
    <property type="component" value="Unplaced"/>
</dbReference>
<organism evidence="1 2">
    <name type="scientific">Frankliniella occidentalis</name>
    <name type="common">Western flower thrips</name>
    <name type="synonym">Euthrips occidentalis</name>
    <dbReference type="NCBI Taxonomy" id="133901"/>
    <lineage>
        <taxon>Eukaryota</taxon>
        <taxon>Metazoa</taxon>
        <taxon>Ecdysozoa</taxon>
        <taxon>Arthropoda</taxon>
        <taxon>Hexapoda</taxon>
        <taxon>Insecta</taxon>
        <taxon>Pterygota</taxon>
        <taxon>Neoptera</taxon>
        <taxon>Paraneoptera</taxon>
        <taxon>Thysanoptera</taxon>
        <taxon>Terebrantia</taxon>
        <taxon>Thripoidea</taxon>
        <taxon>Thripidae</taxon>
        <taxon>Frankliniella</taxon>
    </lineage>
</organism>
<protein>
    <submittedName>
        <fullName evidence="2 3">Uncharacterized protein LOC113214952</fullName>
    </submittedName>
</protein>
<reference evidence="2 3" key="1">
    <citation type="submission" date="2025-04" db="UniProtKB">
        <authorList>
            <consortium name="RefSeq"/>
        </authorList>
    </citation>
    <scope>IDENTIFICATION</scope>
    <source>
        <tissue evidence="2 3">Whole organism</tissue>
    </source>
</reference>
<dbReference type="RefSeq" id="XP_026290267.1">
    <property type="nucleotide sequence ID" value="XM_026434482.2"/>
</dbReference>
<dbReference type="SUPFAM" id="SSF48452">
    <property type="entry name" value="TPR-like"/>
    <property type="match status" value="1"/>
</dbReference>
<accession>A0A6J1TBV7</accession>
<gene>
    <name evidence="2 3" type="primary">LOC113214952</name>
</gene>
<name>A0A6J1TBV7_FRAOC</name>
<sequence length="335" mass="38186">MVSLQFREFDFETAECPMTWGSGVLDDVQCSDKLDKLWLAGTPWGGVMERLIIAWSLHENGDQRRARQLLVDCYTVLLPQRAFHGDCDLVRDFREALRIVLDATWAVTCTRILIQSVAELDNLVRFIDAIPPLRSLSAKQRAAVYAIRGRLAGPDGEQWFRKAISISPEEGKWRYLLGWIIQDRRKCLGTPSLEEYGLLSDAYRLRNNPDTVVRLARTLTDMGSKVDQMRAETLMSEAMMKWPEHPRVLTQVASIMTMIKHIPPAETFVYSRALYLRVLSVFGERAFIHFKLGALCMMHGEAQQAGWHFERAQRLNPAVAAKMNMQMAALSALSR</sequence>
<dbReference type="GeneID" id="113214952"/>
<evidence type="ECO:0000313" key="3">
    <source>
        <dbReference type="RefSeq" id="XP_052126320.1"/>
    </source>
</evidence>